<evidence type="ECO:0000256" key="6">
    <source>
        <dbReference type="SAM" id="Phobius"/>
    </source>
</evidence>
<evidence type="ECO:0000256" key="1">
    <source>
        <dbReference type="ARBA" id="ARBA00004651"/>
    </source>
</evidence>
<evidence type="ECO:0000256" key="5">
    <source>
        <dbReference type="ARBA" id="ARBA00023136"/>
    </source>
</evidence>
<dbReference type="AlphaFoldDB" id="A0A7C4EWF3"/>
<feature type="transmembrane region" description="Helical" evidence="6">
    <location>
        <begin position="302"/>
        <end position="324"/>
    </location>
</feature>
<protein>
    <submittedName>
        <fullName evidence="7">YjgP/YjgQ family permease</fullName>
    </submittedName>
</protein>
<keyword evidence="3 6" id="KW-0812">Transmembrane</keyword>
<evidence type="ECO:0000313" key="7">
    <source>
        <dbReference type="EMBL" id="HGH61953.1"/>
    </source>
</evidence>
<dbReference type="GO" id="GO:0015920">
    <property type="term" value="P:lipopolysaccharide transport"/>
    <property type="evidence" value="ECO:0007669"/>
    <property type="project" value="TreeGrafter"/>
</dbReference>
<gene>
    <name evidence="7" type="ORF">ENV54_11735</name>
</gene>
<feature type="transmembrane region" description="Helical" evidence="6">
    <location>
        <begin position="20"/>
        <end position="44"/>
    </location>
</feature>
<name>A0A7C4EWF3_9BACT</name>
<keyword evidence="5 6" id="KW-0472">Membrane</keyword>
<evidence type="ECO:0000256" key="4">
    <source>
        <dbReference type="ARBA" id="ARBA00022989"/>
    </source>
</evidence>
<dbReference type="PANTHER" id="PTHR33529:SF6">
    <property type="entry name" value="YJGP_YJGQ FAMILY PERMEASE"/>
    <property type="match status" value="1"/>
</dbReference>
<dbReference type="GO" id="GO:0043190">
    <property type="term" value="C:ATP-binding cassette (ABC) transporter complex"/>
    <property type="evidence" value="ECO:0007669"/>
    <property type="project" value="TreeGrafter"/>
</dbReference>
<feature type="transmembrane region" description="Helical" evidence="6">
    <location>
        <begin position="105"/>
        <end position="131"/>
    </location>
</feature>
<accession>A0A7C4EWF3</accession>
<comment type="subcellular location">
    <subcellularLocation>
        <location evidence="1">Cell membrane</location>
        <topology evidence="1">Multi-pass membrane protein</topology>
    </subcellularLocation>
</comment>
<organism evidence="7">
    <name type="scientific">Desulfomonile tiedjei</name>
    <dbReference type="NCBI Taxonomy" id="2358"/>
    <lineage>
        <taxon>Bacteria</taxon>
        <taxon>Pseudomonadati</taxon>
        <taxon>Thermodesulfobacteriota</taxon>
        <taxon>Desulfomonilia</taxon>
        <taxon>Desulfomonilales</taxon>
        <taxon>Desulfomonilaceae</taxon>
        <taxon>Desulfomonile</taxon>
    </lineage>
</organism>
<feature type="transmembrane region" description="Helical" evidence="6">
    <location>
        <begin position="56"/>
        <end position="85"/>
    </location>
</feature>
<evidence type="ECO:0000256" key="2">
    <source>
        <dbReference type="ARBA" id="ARBA00022475"/>
    </source>
</evidence>
<keyword evidence="2" id="KW-1003">Cell membrane</keyword>
<proteinExistence type="predicted"/>
<dbReference type="Pfam" id="PF03739">
    <property type="entry name" value="LptF_LptG"/>
    <property type="match status" value="1"/>
</dbReference>
<keyword evidence="4 6" id="KW-1133">Transmembrane helix</keyword>
<feature type="transmembrane region" description="Helical" evidence="6">
    <location>
        <begin position="330"/>
        <end position="348"/>
    </location>
</feature>
<comment type="caution">
    <text evidence="7">The sequence shown here is derived from an EMBL/GenBank/DDBJ whole genome shotgun (WGS) entry which is preliminary data.</text>
</comment>
<dbReference type="EMBL" id="DTGT01000384">
    <property type="protein sequence ID" value="HGH61953.1"/>
    <property type="molecule type" value="Genomic_DNA"/>
</dbReference>
<feature type="transmembrane region" description="Helical" evidence="6">
    <location>
        <begin position="360"/>
        <end position="379"/>
    </location>
</feature>
<dbReference type="PANTHER" id="PTHR33529">
    <property type="entry name" value="SLR0882 PROTEIN-RELATED"/>
    <property type="match status" value="1"/>
</dbReference>
<evidence type="ECO:0000256" key="3">
    <source>
        <dbReference type="ARBA" id="ARBA00022692"/>
    </source>
</evidence>
<reference evidence="7" key="1">
    <citation type="journal article" date="2020" name="mSystems">
        <title>Genome- and Community-Level Interaction Insights into Carbon Utilization and Element Cycling Functions of Hydrothermarchaeota in Hydrothermal Sediment.</title>
        <authorList>
            <person name="Zhou Z."/>
            <person name="Liu Y."/>
            <person name="Xu W."/>
            <person name="Pan J."/>
            <person name="Luo Z.H."/>
            <person name="Li M."/>
        </authorList>
    </citation>
    <scope>NUCLEOTIDE SEQUENCE [LARGE SCALE GENOMIC DNA]</scope>
    <source>
        <strain evidence="7">SpSt-769</strain>
    </source>
</reference>
<dbReference type="InterPro" id="IPR005495">
    <property type="entry name" value="LptG/LptF_permease"/>
</dbReference>
<sequence>MEDCDVPIPSLLQRYLFREIFVAFLFCLVVFLLAGLVAGFLPLLQKGMEAGMDITLILFQVLVNALPGVLVTALPLAIMIGILLGLGRMATDNEISAIKASGISIYHLLPPVACLGLLGVALSLVCTLYLIPAGVGKGRLLMQEAMSRRAHAGIEERTFFDALKGLILYVEKIDPATGVMEHVFIKESSQPNETTTIIAKKGSMQPDPQGKAVLLRLYDGTIIKEDKQGDSAGVLAFETYLFRYEIDPAMLAQSRTFEEMSIAEIRQKVAETTVPRPDDTPEAHAYYARVCLFAEILIVQRLVYPFACLALALAAFPLGIINMGKSRMNNVSAGLVAVFIYYALVLATERAARSGLAHPLAVLPLPPTLFICASAYLVARLNKERLPMYVQSLSNYVFKIKGLRHLRKA</sequence>